<dbReference type="OrthoDB" id="21502at2759"/>
<dbReference type="Proteomes" id="UP000557566">
    <property type="component" value="Unassembled WGS sequence"/>
</dbReference>
<accession>A0A8H4Q094</accession>
<proteinExistence type="predicted"/>
<evidence type="ECO:0000256" key="1">
    <source>
        <dbReference type="SAM" id="MobiDB-lite"/>
    </source>
</evidence>
<name>A0A8H4Q094_9HYPO</name>
<dbReference type="InterPro" id="IPR023213">
    <property type="entry name" value="CAT-like_dom_sf"/>
</dbReference>
<sequence length="515" mass="57466">MDTLSRLIAGPKTNMVVQATVPTDEILPVFFFDDTPMLRNAIMCWTMRFNDVLDPDMLHRSLARLLDRGDGWRKLRGRLRLNQHHRLEIHVPRCSSPERPAVTFSHVSIETSIDEDPLASRLPRPTRSPSLQANHGDFKSLGISPGAPRTMDDYLAADAPQLTLHVVSFTDATLVSLTWPHVSSDGVGLRHLVEAWSLVLAGRDDEVLPMLTEDPMATAGLDPRFQERHLLEKQHMKGWRILVWGLRYLLDIAWWPRMETRTIYLPRAACERMRADAMASLARRSRETSASFVSDGDVIAAWISCMAAKELSASSKRSVVITTPVDVRSRMPSLFNKETEGVHVLNAAPIVSTVINAQDMLSGDDATARTAQSLRRSLLMQTSEGQLHALNRHERTSLAENGLPALFGDMSSFVVILSNMTKARFVEALDFGPAVRAGSSRLRGRWSEPLDHASAPGRLVYYHMQGLGDENVFMRNNFFVFGMPGGDYWINGSLPPAIWDEVRGSLSSMKMGVCD</sequence>
<protein>
    <recommendedName>
        <fullName evidence="4">BCL5p</fullName>
    </recommendedName>
</protein>
<gene>
    <name evidence="2" type="ORF">G6O67_000923</name>
</gene>
<evidence type="ECO:0000313" key="2">
    <source>
        <dbReference type="EMBL" id="KAF4513682.1"/>
    </source>
</evidence>
<feature type="region of interest" description="Disordered" evidence="1">
    <location>
        <begin position="115"/>
        <end position="140"/>
    </location>
</feature>
<dbReference type="AlphaFoldDB" id="A0A8H4Q094"/>
<evidence type="ECO:0008006" key="4">
    <source>
        <dbReference type="Google" id="ProtNLM"/>
    </source>
</evidence>
<dbReference type="Gene3D" id="3.30.559.10">
    <property type="entry name" value="Chloramphenicol acetyltransferase-like domain"/>
    <property type="match status" value="2"/>
</dbReference>
<dbReference type="EMBL" id="JAAVMX010000001">
    <property type="protein sequence ID" value="KAF4513682.1"/>
    <property type="molecule type" value="Genomic_DNA"/>
</dbReference>
<organism evidence="2 3">
    <name type="scientific">Ophiocordyceps sinensis</name>
    <dbReference type="NCBI Taxonomy" id="72228"/>
    <lineage>
        <taxon>Eukaryota</taxon>
        <taxon>Fungi</taxon>
        <taxon>Dikarya</taxon>
        <taxon>Ascomycota</taxon>
        <taxon>Pezizomycotina</taxon>
        <taxon>Sordariomycetes</taxon>
        <taxon>Hypocreomycetidae</taxon>
        <taxon>Hypocreales</taxon>
        <taxon>Ophiocordycipitaceae</taxon>
        <taxon>Ophiocordyceps</taxon>
    </lineage>
</organism>
<evidence type="ECO:0000313" key="3">
    <source>
        <dbReference type="Proteomes" id="UP000557566"/>
    </source>
</evidence>
<keyword evidence="3" id="KW-1185">Reference proteome</keyword>
<reference evidence="2 3" key="1">
    <citation type="journal article" date="2020" name="Genome Biol. Evol.">
        <title>A new high-quality draft genome assembly of the Chinese cordyceps Ophiocordyceps sinensis.</title>
        <authorList>
            <person name="Shu R."/>
            <person name="Zhang J."/>
            <person name="Meng Q."/>
            <person name="Zhang H."/>
            <person name="Zhou G."/>
            <person name="Li M."/>
            <person name="Wu P."/>
            <person name="Zhao Y."/>
            <person name="Chen C."/>
            <person name="Qin Q."/>
        </authorList>
    </citation>
    <scope>NUCLEOTIDE SEQUENCE [LARGE SCALE GENOMIC DNA]</scope>
    <source>
        <strain evidence="2 3">IOZ07</strain>
    </source>
</reference>
<comment type="caution">
    <text evidence="2">The sequence shown here is derived from an EMBL/GenBank/DDBJ whole genome shotgun (WGS) entry which is preliminary data.</text>
</comment>
<dbReference type="Pfam" id="PF02458">
    <property type="entry name" value="Transferase"/>
    <property type="match status" value="1"/>
</dbReference>